<dbReference type="EMBL" id="JSZA02000052">
    <property type="protein sequence ID" value="KHD09213.1"/>
    <property type="molecule type" value="Genomic_DNA"/>
</dbReference>
<sequence>MNENLDQIRRELALLARRKNARIIGCPEKGMPSDWQPHQVINPVDGLPFTKSTVWHYIANLLENSHQPIEEIILSHPPGKRAFVMHVDMGSAQPKLYIKLQLGSGKVIGRSFHYSEIEK</sequence>
<evidence type="ECO:0000313" key="1">
    <source>
        <dbReference type="EMBL" id="KHD09213.1"/>
    </source>
</evidence>
<reference evidence="1 2" key="1">
    <citation type="journal article" date="2016" name="Front. Microbiol.">
        <title>Single-Cell (Meta-)Genomics of a Dimorphic Candidatus Thiomargarita nelsonii Reveals Genomic Plasticity.</title>
        <authorList>
            <person name="Flood B.E."/>
            <person name="Fliss P."/>
            <person name="Jones D.S."/>
            <person name="Dick G.J."/>
            <person name="Jain S."/>
            <person name="Kaster A.K."/>
            <person name="Winkel M."/>
            <person name="Mussmann M."/>
            <person name="Bailey J."/>
        </authorList>
    </citation>
    <scope>NUCLEOTIDE SEQUENCE [LARGE SCALE GENOMIC DNA]</scope>
    <source>
        <strain evidence="1">Hydrate Ridge</strain>
    </source>
</reference>
<name>A0A0A6PEP0_9GAMM</name>
<protein>
    <submittedName>
        <fullName evidence="1">Uncharacterized protein</fullName>
    </submittedName>
</protein>
<dbReference type="Proteomes" id="UP000030428">
    <property type="component" value="Unassembled WGS sequence"/>
</dbReference>
<organism evidence="1 2">
    <name type="scientific">Candidatus Thiomargarita nelsonii</name>
    <dbReference type="NCBI Taxonomy" id="1003181"/>
    <lineage>
        <taxon>Bacteria</taxon>
        <taxon>Pseudomonadati</taxon>
        <taxon>Pseudomonadota</taxon>
        <taxon>Gammaproteobacteria</taxon>
        <taxon>Thiotrichales</taxon>
        <taxon>Thiotrichaceae</taxon>
        <taxon>Thiomargarita</taxon>
    </lineage>
</organism>
<gene>
    <name evidence="1" type="ORF">PN36_14905</name>
</gene>
<accession>A0A0A6PEP0</accession>
<proteinExistence type="predicted"/>
<evidence type="ECO:0000313" key="2">
    <source>
        <dbReference type="Proteomes" id="UP000030428"/>
    </source>
</evidence>
<keyword evidence="2" id="KW-1185">Reference proteome</keyword>
<comment type="caution">
    <text evidence="1">The sequence shown here is derived from an EMBL/GenBank/DDBJ whole genome shotgun (WGS) entry which is preliminary data.</text>
</comment>
<dbReference type="AlphaFoldDB" id="A0A0A6PEP0"/>